<accession>A0A5N6TZ50</accession>
<sequence length="115" mass="12911">MYLCRDCSHRHRMDYGSNISPFLANDSAFQIHGIGIGSSAQVYILNSSLPPLDNLIYIVPLSTTTFLNVVCSCVSTVEYTLAVKTVDYATPLSQVIRLVERLDSMILPHRRSVYR</sequence>
<proteinExistence type="predicted"/>
<dbReference type="Proteomes" id="UP000325780">
    <property type="component" value="Unassembled WGS sequence"/>
</dbReference>
<protein>
    <submittedName>
        <fullName evidence="1">Uncharacterized protein</fullName>
    </submittedName>
</protein>
<keyword evidence="2" id="KW-1185">Reference proteome</keyword>
<gene>
    <name evidence="1" type="ORF">BDV25DRAFT_90666</name>
</gene>
<reference evidence="1 2" key="1">
    <citation type="submission" date="2019-04" db="EMBL/GenBank/DDBJ databases">
        <title>Friends and foes A comparative genomics study of 23 Aspergillus species from section Flavi.</title>
        <authorList>
            <consortium name="DOE Joint Genome Institute"/>
            <person name="Kjaerbolling I."/>
            <person name="Vesth T."/>
            <person name="Frisvad J.C."/>
            <person name="Nybo J.L."/>
            <person name="Theobald S."/>
            <person name="Kildgaard S."/>
            <person name="Isbrandt T."/>
            <person name="Kuo A."/>
            <person name="Sato A."/>
            <person name="Lyhne E.K."/>
            <person name="Kogle M.E."/>
            <person name="Wiebenga A."/>
            <person name="Kun R.S."/>
            <person name="Lubbers R.J."/>
            <person name="Makela M.R."/>
            <person name="Barry K."/>
            <person name="Chovatia M."/>
            <person name="Clum A."/>
            <person name="Daum C."/>
            <person name="Haridas S."/>
            <person name="He G."/>
            <person name="LaButti K."/>
            <person name="Lipzen A."/>
            <person name="Mondo S."/>
            <person name="Riley R."/>
            <person name="Salamov A."/>
            <person name="Simmons B.A."/>
            <person name="Magnuson J.K."/>
            <person name="Henrissat B."/>
            <person name="Mortensen U.H."/>
            <person name="Larsen T.O."/>
            <person name="Devries R.P."/>
            <person name="Grigoriev I.V."/>
            <person name="Machida M."/>
            <person name="Baker S.E."/>
            <person name="Andersen M.R."/>
        </authorList>
    </citation>
    <scope>NUCLEOTIDE SEQUENCE [LARGE SCALE GENOMIC DNA]</scope>
    <source>
        <strain evidence="1 2">IBT 18842</strain>
    </source>
</reference>
<dbReference type="EMBL" id="ML742068">
    <property type="protein sequence ID" value="KAE8151595.1"/>
    <property type="molecule type" value="Genomic_DNA"/>
</dbReference>
<evidence type="ECO:0000313" key="1">
    <source>
        <dbReference type="EMBL" id="KAE8151595.1"/>
    </source>
</evidence>
<organism evidence="1 2">
    <name type="scientific">Aspergillus avenaceus</name>
    <dbReference type="NCBI Taxonomy" id="36643"/>
    <lineage>
        <taxon>Eukaryota</taxon>
        <taxon>Fungi</taxon>
        <taxon>Dikarya</taxon>
        <taxon>Ascomycota</taxon>
        <taxon>Pezizomycotina</taxon>
        <taxon>Eurotiomycetes</taxon>
        <taxon>Eurotiomycetidae</taxon>
        <taxon>Eurotiales</taxon>
        <taxon>Aspergillaceae</taxon>
        <taxon>Aspergillus</taxon>
        <taxon>Aspergillus subgen. Circumdati</taxon>
    </lineage>
</organism>
<dbReference type="AlphaFoldDB" id="A0A5N6TZ50"/>
<evidence type="ECO:0000313" key="2">
    <source>
        <dbReference type="Proteomes" id="UP000325780"/>
    </source>
</evidence>
<name>A0A5N6TZ50_ASPAV</name>